<dbReference type="PANTHER" id="PTHR46282">
    <property type="entry name" value="LEUCINE-RICH MELANOCYTE DIFFERENTIATION-ASSOCIATED PROTEIN"/>
    <property type="match status" value="1"/>
</dbReference>
<accession>A0A8K0GDG7</accession>
<keyword evidence="2" id="KW-1185">Reference proteome</keyword>
<sequence>MDVCLETFEYEKAFEVIDLDTIHSILQFDALGEETDIFDMTSLSTLMLLSQTDAKTSHFNDSDSDEVCNDEKYRLSLAYERLHSMPKLLLNELSPVIKILDISHNEFEHLGFLSDFKELTTLICDHNNITSSTYIPYMPHLEILWMNHCKIVELYPWAKRLQQSCPNLRYLSLMGNPAAPSYLNGGTFYEYLQYRLFMISLFPTLEYLDDKAVTDDQRAEAHRMYRRPLLERITSRTPTNLPAYLRSVTDKVSEMLTPVPAFAAPQRNIIV</sequence>
<name>A0A8K0GDG7_IGNLU</name>
<evidence type="ECO:0000313" key="2">
    <source>
        <dbReference type="Proteomes" id="UP000801492"/>
    </source>
</evidence>
<evidence type="ECO:0008006" key="3">
    <source>
        <dbReference type="Google" id="ProtNLM"/>
    </source>
</evidence>
<dbReference type="PANTHER" id="PTHR46282:SF1">
    <property type="entry name" value="LEUCINE-RICH REPEAT-CONTAINING PROTEIN 72-LIKE"/>
    <property type="match status" value="1"/>
</dbReference>
<comment type="caution">
    <text evidence="1">The sequence shown here is derived from an EMBL/GenBank/DDBJ whole genome shotgun (WGS) entry which is preliminary data.</text>
</comment>
<dbReference type="Proteomes" id="UP000801492">
    <property type="component" value="Unassembled WGS sequence"/>
</dbReference>
<gene>
    <name evidence="1" type="ORF">ILUMI_05543</name>
</gene>
<protein>
    <recommendedName>
        <fullName evidence="3">Leucine-rich melanocyte differentiation-associated protein-like</fullName>
    </recommendedName>
</protein>
<reference evidence="1" key="1">
    <citation type="submission" date="2019-08" db="EMBL/GenBank/DDBJ databases">
        <title>The genome of the North American firefly Photinus pyralis.</title>
        <authorList>
            <consortium name="Photinus pyralis genome working group"/>
            <person name="Fallon T.R."/>
            <person name="Sander Lower S.E."/>
            <person name="Weng J.-K."/>
        </authorList>
    </citation>
    <scope>NUCLEOTIDE SEQUENCE</scope>
    <source>
        <strain evidence="1">TRF0915ILg1</strain>
        <tissue evidence="1">Whole body</tissue>
    </source>
</reference>
<evidence type="ECO:0000313" key="1">
    <source>
        <dbReference type="EMBL" id="KAF2900645.1"/>
    </source>
</evidence>
<dbReference type="InterPro" id="IPR043313">
    <property type="entry name" value="LRMDA"/>
</dbReference>
<dbReference type="AlphaFoldDB" id="A0A8K0GDG7"/>
<dbReference type="SUPFAM" id="SSF52058">
    <property type="entry name" value="L domain-like"/>
    <property type="match status" value="1"/>
</dbReference>
<dbReference type="EMBL" id="VTPC01002079">
    <property type="protein sequence ID" value="KAF2900645.1"/>
    <property type="molecule type" value="Genomic_DNA"/>
</dbReference>
<dbReference type="Gene3D" id="3.80.10.10">
    <property type="entry name" value="Ribonuclease Inhibitor"/>
    <property type="match status" value="1"/>
</dbReference>
<organism evidence="1 2">
    <name type="scientific">Ignelater luminosus</name>
    <name type="common">Cucubano</name>
    <name type="synonym">Pyrophorus luminosus</name>
    <dbReference type="NCBI Taxonomy" id="2038154"/>
    <lineage>
        <taxon>Eukaryota</taxon>
        <taxon>Metazoa</taxon>
        <taxon>Ecdysozoa</taxon>
        <taxon>Arthropoda</taxon>
        <taxon>Hexapoda</taxon>
        <taxon>Insecta</taxon>
        <taxon>Pterygota</taxon>
        <taxon>Neoptera</taxon>
        <taxon>Endopterygota</taxon>
        <taxon>Coleoptera</taxon>
        <taxon>Polyphaga</taxon>
        <taxon>Elateriformia</taxon>
        <taxon>Elateroidea</taxon>
        <taxon>Elateridae</taxon>
        <taxon>Agrypninae</taxon>
        <taxon>Pyrophorini</taxon>
        <taxon>Ignelater</taxon>
    </lineage>
</organism>
<dbReference type="OrthoDB" id="10251250at2759"/>
<proteinExistence type="predicted"/>
<dbReference type="InterPro" id="IPR032675">
    <property type="entry name" value="LRR_dom_sf"/>
</dbReference>